<protein>
    <recommendedName>
        <fullName evidence="6">Dihydropteroate synthase</fullName>
        <ecNumber evidence="5">2.5.1.15</ecNumber>
    </recommendedName>
    <alternativeName>
        <fullName evidence="11">Dihydropteroate pyrophosphorylase</fullName>
    </alternativeName>
</protein>
<keyword evidence="7 13" id="KW-0808">Transferase</keyword>
<keyword evidence="9" id="KW-0460">Magnesium</keyword>
<dbReference type="EC" id="2.5.1.15" evidence="5"/>
<dbReference type="PROSITE" id="PS50972">
    <property type="entry name" value="PTERIN_BINDING"/>
    <property type="match status" value="1"/>
</dbReference>
<dbReference type="InterPro" id="IPR045031">
    <property type="entry name" value="DHP_synth-like"/>
</dbReference>
<dbReference type="EMBL" id="DSTT01000001">
    <property type="protein sequence ID" value="HFK23165.1"/>
    <property type="molecule type" value="Genomic_DNA"/>
</dbReference>
<sequence>MKIYLLKKDRKSYKEWIEKTKCDPYSIELMEKKTFYYIIFFKDAKIEFANILKQTALSLGCDCSIGRDVISGKTDKSDILLAASKSQILKMKEKLKGQPFLLEKSMDYIVDTIDFKDSFYVDGTDLLEKKKFLIMGILNVTPDSFYDGGKFNDVESALKRVEQMVEEGADIIDVGGQSTRPFSEPVSVDEEMKRVLPVFENILKRFPSLLLSVDTYNSKTAYNALSAGVKIVNDISGLSFDPDMGDVVSKKKASLILMHIKGTPKDMQVNPTYDDLLIEIVDYLEDRINKALNCGIDPLKISVDPGIGFGKSVEDNLKIVNNLEIFSTLKKPITLGVSNKSFIGKVLNREKDERVYGTVGANICGFLNGAKIFRVHNVRENHDALKIASEVLCH</sequence>
<evidence type="ECO:0000256" key="9">
    <source>
        <dbReference type="ARBA" id="ARBA00022842"/>
    </source>
</evidence>
<dbReference type="InterPro" id="IPR000489">
    <property type="entry name" value="Pterin-binding_dom"/>
</dbReference>
<comment type="similarity">
    <text evidence="4">Belongs to the DHPS family.</text>
</comment>
<gene>
    <name evidence="13" type="primary">folP</name>
    <name evidence="13" type="ORF">ENS15_00710</name>
</gene>
<evidence type="ECO:0000256" key="4">
    <source>
        <dbReference type="ARBA" id="ARBA00009503"/>
    </source>
</evidence>
<reference evidence="13" key="1">
    <citation type="journal article" date="2020" name="mSystems">
        <title>Genome- and Community-Level Interaction Insights into Carbon Utilization and Element Cycling Functions of Hydrothermarchaeota in Hydrothermal Sediment.</title>
        <authorList>
            <person name="Zhou Z."/>
            <person name="Liu Y."/>
            <person name="Xu W."/>
            <person name="Pan J."/>
            <person name="Luo Z.H."/>
            <person name="Li M."/>
        </authorList>
    </citation>
    <scope>NUCLEOTIDE SEQUENCE [LARGE SCALE GENOMIC DNA]</scope>
    <source>
        <strain evidence="13">SpSt-464</strain>
    </source>
</reference>
<dbReference type="PANTHER" id="PTHR20941:SF1">
    <property type="entry name" value="FOLIC ACID SYNTHESIS PROTEIN FOL1"/>
    <property type="match status" value="1"/>
</dbReference>
<accession>A0A7C3N863</accession>
<evidence type="ECO:0000256" key="10">
    <source>
        <dbReference type="ARBA" id="ARBA00022909"/>
    </source>
</evidence>
<evidence type="ECO:0000313" key="13">
    <source>
        <dbReference type="EMBL" id="HFK23165.1"/>
    </source>
</evidence>
<dbReference type="AlphaFoldDB" id="A0A7C3N863"/>
<dbReference type="Gene3D" id="3.20.20.20">
    <property type="entry name" value="Dihydropteroate synthase-like"/>
    <property type="match status" value="1"/>
</dbReference>
<dbReference type="GO" id="GO:0046872">
    <property type="term" value="F:metal ion binding"/>
    <property type="evidence" value="ECO:0007669"/>
    <property type="project" value="UniProtKB-KW"/>
</dbReference>
<comment type="cofactor">
    <cofactor evidence="2">
        <name>Mg(2+)</name>
        <dbReference type="ChEBI" id="CHEBI:18420"/>
    </cofactor>
</comment>
<dbReference type="GO" id="GO:0046654">
    <property type="term" value="P:tetrahydrofolate biosynthetic process"/>
    <property type="evidence" value="ECO:0007669"/>
    <property type="project" value="TreeGrafter"/>
</dbReference>
<dbReference type="FunFam" id="3.20.20.20:FF:000006">
    <property type="entry name" value="Dihydropteroate synthase"/>
    <property type="match status" value="1"/>
</dbReference>
<dbReference type="InterPro" id="IPR006390">
    <property type="entry name" value="DHP_synth_dom"/>
</dbReference>
<dbReference type="PANTHER" id="PTHR20941">
    <property type="entry name" value="FOLATE SYNTHESIS PROTEINS"/>
    <property type="match status" value="1"/>
</dbReference>
<evidence type="ECO:0000259" key="12">
    <source>
        <dbReference type="PROSITE" id="PS50972"/>
    </source>
</evidence>
<dbReference type="InterPro" id="IPR011005">
    <property type="entry name" value="Dihydropteroate_synth-like_sf"/>
</dbReference>
<evidence type="ECO:0000256" key="1">
    <source>
        <dbReference type="ARBA" id="ARBA00000012"/>
    </source>
</evidence>
<feature type="domain" description="Pterin-binding" evidence="12">
    <location>
        <begin position="132"/>
        <end position="386"/>
    </location>
</feature>
<organism evidence="13">
    <name type="scientific">candidate division WOR-3 bacterium</name>
    <dbReference type="NCBI Taxonomy" id="2052148"/>
    <lineage>
        <taxon>Bacteria</taxon>
        <taxon>Bacteria division WOR-3</taxon>
    </lineage>
</organism>
<dbReference type="GO" id="GO:0046656">
    <property type="term" value="P:folic acid biosynthetic process"/>
    <property type="evidence" value="ECO:0007669"/>
    <property type="project" value="UniProtKB-KW"/>
</dbReference>
<dbReference type="NCBIfam" id="TIGR01496">
    <property type="entry name" value="DHPS"/>
    <property type="match status" value="1"/>
</dbReference>
<evidence type="ECO:0000256" key="8">
    <source>
        <dbReference type="ARBA" id="ARBA00022723"/>
    </source>
</evidence>
<dbReference type="GO" id="GO:0005829">
    <property type="term" value="C:cytosol"/>
    <property type="evidence" value="ECO:0007669"/>
    <property type="project" value="TreeGrafter"/>
</dbReference>
<comment type="caution">
    <text evidence="13">The sequence shown here is derived from an EMBL/GenBank/DDBJ whole genome shotgun (WGS) entry which is preliminary data.</text>
</comment>
<comment type="pathway">
    <text evidence="3">Cofactor biosynthesis; tetrahydrofolate biosynthesis; 7,8-dihydrofolate from 2-amino-4-hydroxy-6-hydroxymethyl-7,8-dihydropteridine diphosphate and 4-aminobenzoate: step 1/2.</text>
</comment>
<dbReference type="Pfam" id="PF00809">
    <property type="entry name" value="Pterin_bind"/>
    <property type="match status" value="1"/>
</dbReference>
<evidence type="ECO:0000256" key="11">
    <source>
        <dbReference type="ARBA" id="ARBA00030193"/>
    </source>
</evidence>
<evidence type="ECO:0000256" key="5">
    <source>
        <dbReference type="ARBA" id="ARBA00012458"/>
    </source>
</evidence>
<dbReference type="PROSITE" id="PS00792">
    <property type="entry name" value="DHPS_1"/>
    <property type="match status" value="1"/>
</dbReference>
<dbReference type="SUPFAM" id="SSF51717">
    <property type="entry name" value="Dihydropteroate synthetase-like"/>
    <property type="match status" value="1"/>
</dbReference>
<keyword evidence="8" id="KW-0479">Metal-binding</keyword>
<keyword evidence="10" id="KW-0289">Folate biosynthesis</keyword>
<dbReference type="PROSITE" id="PS00793">
    <property type="entry name" value="DHPS_2"/>
    <property type="match status" value="1"/>
</dbReference>
<evidence type="ECO:0000256" key="7">
    <source>
        <dbReference type="ARBA" id="ARBA00022679"/>
    </source>
</evidence>
<name>A0A7C3N863_UNCW3</name>
<dbReference type="GO" id="GO:0004156">
    <property type="term" value="F:dihydropteroate synthase activity"/>
    <property type="evidence" value="ECO:0007669"/>
    <property type="project" value="UniProtKB-EC"/>
</dbReference>
<proteinExistence type="inferred from homology"/>
<comment type="catalytic activity">
    <reaction evidence="1">
        <text>(7,8-dihydropterin-6-yl)methyl diphosphate + 4-aminobenzoate = 7,8-dihydropteroate + diphosphate</text>
        <dbReference type="Rhea" id="RHEA:19949"/>
        <dbReference type="ChEBI" id="CHEBI:17836"/>
        <dbReference type="ChEBI" id="CHEBI:17839"/>
        <dbReference type="ChEBI" id="CHEBI:33019"/>
        <dbReference type="ChEBI" id="CHEBI:72950"/>
        <dbReference type="EC" id="2.5.1.15"/>
    </reaction>
</comment>
<dbReference type="CDD" id="cd00739">
    <property type="entry name" value="DHPS"/>
    <property type="match status" value="1"/>
</dbReference>
<evidence type="ECO:0000256" key="3">
    <source>
        <dbReference type="ARBA" id="ARBA00004763"/>
    </source>
</evidence>
<evidence type="ECO:0000256" key="6">
    <source>
        <dbReference type="ARBA" id="ARBA00016919"/>
    </source>
</evidence>
<evidence type="ECO:0000256" key="2">
    <source>
        <dbReference type="ARBA" id="ARBA00001946"/>
    </source>
</evidence>